<keyword evidence="7" id="KW-0378">Hydrolase</keyword>
<evidence type="ECO:0000313" key="15">
    <source>
        <dbReference type="Proteomes" id="UP000219546"/>
    </source>
</evidence>
<keyword evidence="5 12" id="KW-0812">Transmembrane</keyword>
<evidence type="ECO:0000256" key="3">
    <source>
        <dbReference type="ARBA" id="ARBA00007931"/>
    </source>
</evidence>
<keyword evidence="8" id="KW-0862">Zinc</keyword>
<keyword evidence="15" id="KW-1185">Reference proteome</keyword>
<dbReference type="GO" id="GO:0016020">
    <property type="term" value="C:membrane"/>
    <property type="evidence" value="ECO:0007669"/>
    <property type="project" value="UniProtKB-SubCell"/>
</dbReference>
<keyword evidence="4" id="KW-0645">Protease</keyword>
<evidence type="ECO:0000256" key="12">
    <source>
        <dbReference type="SAM" id="Phobius"/>
    </source>
</evidence>
<dbReference type="PANTHER" id="PTHR39188:SF3">
    <property type="entry name" value="STAGE IV SPORULATION PROTEIN FB"/>
    <property type="match status" value="1"/>
</dbReference>
<keyword evidence="9 12" id="KW-1133">Transmembrane helix</keyword>
<dbReference type="GO" id="GO:0006508">
    <property type="term" value="P:proteolysis"/>
    <property type="evidence" value="ECO:0007669"/>
    <property type="project" value="UniProtKB-KW"/>
</dbReference>
<comment type="cofactor">
    <cofactor evidence="1">
        <name>Zn(2+)</name>
        <dbReference type="ChEBI" id="CHEBI:29105"/>
    </cofactor>
</comment>
<evidence type="ECO:0000256" key="5">
    <source>
        <dbReference type="ARBA" id="ARBA00022692"/>
    </source>
</evidence>
<dbReference type="CDD" id="cd06161">
    <property type="entry name" value="S2P-M50_SpoIVFB"/>
    <property type="match status" value="1"/>
</dbReference>
<dbReference type="EMBL" id="OAOP01000005">
    <property type="protein sequence ID" value="SNX71581.1"/>
    <property type="molecule type" value="Genomic_DNA"/>
</dbReference>
<dbReference type="RefSeq" id="WP_097159098.1">
    <property type="nucleotide sequence ID" value="NZ_JBEPMQ010000004.1"/>
</dbReference>
<evidence type="ECO:0000256" key="11">
    <source>
        <dbReference type="ARBA" id="ARBA00023136"/>
    </source>
</evidence>
<evidence type="ECO:0000313" key="14">
    <source>
        <dbReference type="EMBL" id="SNX71581.1"/>
    </source>
</evidence>
<evidence type="ECO:0000256" key="9">
    <source>
        <dbReference type="ARBA" id="ARBA00022989"/>
    </source>
</evidence>
<protein>
    <submittedName>
        <fullName evidence="14">Sporulation factor SpoIVFB</fullName>
    </submittedName>
</protein>
<organism evidence="14 15">
    <name type="scientific">Bacillus oleivorans</name>
    <dbReference type="NCBI Taxonomy" id="1448271"/>
    <lineage>
        <taxon>Bacteria</taxon>
        <taxon>Bacillati</taxon>
        <taxon>Bacillota</taxon>
        <taxon>Bacilli</taxon>
        <taxon>Bacillales</taxon>
        <taxon>Bacillaceae</taxon>
        <taxon>Bacillus</taxon>
    </lineage>
</organism>
<evidence type="ECO:0000256" key="6">
    <source>
        <dbReference type="ARBA" id="ARBA00022723"/>
    </source>
</evidence>
<feature type="transmembrane region" description="Helical" evidence="12">
    <location>
        <begin position="84"/>
        <end position="105"/>
    </location>
</feature>
<dbReference type="GO" id="GO:0008237">
    <property type="term" value="F:metallopeptidase activity"/>
    <property type="evidence" value="ECO:0007669"/>
    <property type="project" value="UniProtKB-KW"/>
</dbReference>
<dbReference type="PANTHER" id="PTHR39188">
    <property type="entry name" value="MEMBRANE-ASSOCIATED ZINC METALLOPROTEASE M50B"/>
    <property type="match status" value="1"/>
</dbReference>
<feature type="transmembrane region" description="Helical" evidence="12">
    <location>
        <begin position="117"/>
        <end position="137"/>
    </location>
</feature>
<feature type="transmembrane region" description="Helical" evidence="12">
    <location>
        <begin position="158"/>
        <end position="176"/>
    </location>
</feature>
<dbReference type="AlphaFoldDB" id="A0A285CVI5"/>
<evidence type="ECO:0000256" key="1">
    <source>
        <dbReference type="ARBA" id="ARBA00001947"/>
    </source>
</evidence>
<keyword evidence="6" id="KW-0479">Metal-binding</keyword>
<feature type="transmembrane region" description="Helical" evidence="12">
    <location>
        <begin position="182"/>
        <end position="199"/>
    </location>
</feature>
<evidence type="ECO:0000256" key="4">
    <source>
        <dbReference type="ARBA" id="ARBA00022670"/>
    </source>
</evidence>
<comment type="similarity">
    <text evidence="3">Belongs to the peptidase M50B family.</text>
</comment>
<feature type="domain" description="Peptidase M50" evidence="13">
    <location>
        <begin position="33"/>
        <end position="105"/>
    </location>
</feature>
<sequence length="288" mass="33984">MSKTLGFFKKIHIHPLFWLIIGVSIITARFMEVLVLFTFVLIHELGHGLTAHFFSWRIQKILLLPFGGVAEMDEHGNRPMKEELLVVIAGPIQHIWIQFVLWLLYNQMLIHPDDYTLWTGFNLMILSVNLLPAWPLDGGKLLFLWLSQFFTFRKAHRYTLYAAAGTIVITLITILVWNPLHLNSWVIWIFLVFSLWKEWKQRPFVFIRFLLERYYGNKDRELRAIQPIYAYPDENIVDVLERFSRGCKHTIRINGKGSNATIDENELLHAFFVDKLYKGKVADLLYMY</sequence>
<evidence type="ECO:0000256" key="2">
    <source>
        <dbReference type="ARBA" id="ARBA00004141"/>
    </source>
</evidence>
<dbReference type="InterPro" id="IPR008915">
    <property type="entry name" value="Peptidase_M50"/>
</dbReference>
<evidence type="ECO:0000256" key="8">
    <source>
        <dbReference type="ARBA" id="ARBA00022833"/>
    </source>
</evidence>
<reference evidence="14 15" key="1">
    <citation type="submission" date="2017-08" db="EMBL/GenBank/DDBJ databases">
        <authorList>
            <person name="de Groot N.N."/>
        </authorList>
    </citation>
    <scope>NUCLEOTIDE SEQUENCE [LARGE SCALE GENOMIC DNA]</scope>
    <source>
        <strain evidence="14 15">JC228</strain>
    </source>
</reference>
<dbReference type="OrthoDB" id="166377at2"/>
<evidence type="ECO:0000256" key="7">
    <source>
        <dbReference type="ARBA" id="ARBA00022801"/>
    </source>
</evidence>
<comment type="subcellular location">
    <subcellularLocation>
        <location evidence="2">Membrane</location>
        <topology evidence="2">Multi-pass membrane protein</topology>
    </subcellularLocation>
</comment>
<evidence type="ECO:0000259" key="13">
    <source>
        <dbReference type="Pfam" id="PF02163"/>
    </source>
</evidence>
<dbReference type="Pfam" id="PF02163">
    <property type="entry name" value="Peptidase_M50"/>
    <property type="match status" value="1"/>
</dbReference>
<dbReference type="Proteomes" id="UP000219546">
    <property type="component" value="Unassembled WGS sequence"/>
</dbReference>
<name>A0A285CVI5_9BACI</name>
<feature type="transmembrane region" description="Helical" evidence="12">
    <location>
        <begin position="16"/>
        <end position="42"/>
    </location>
</feature>
<keyword evidence="11 12" id="KW-0472">Membrane</keyword>
<dbReference type="GO" id="GO:0046872">
    <property type="term" value="F:metal ion binding"/>
    <property type="evidence" value="ECO:0007669"/>
    <property type="project" value="UniProtKB-KW"/>
</dbReference>
<keyword evidence="10" id="KW-0482">Metalloprotease</keyword>
<proteinExistence type="inferred from homology"/>
<evidence type="ECO:0000256" key="10">
    <source>
        <dbReference type="ARBA" id="ARBA00023049"/>
    </source>
</evidence>
<gene>
    <name evidence="14" type="ORF">SAMN05877753_105304</name>
</gene>
<accession>A0A285CVI5</accession>